<dbReference type="GO" id="GO:0005886">
    <property type="term" value="C:plasma membrane"/>
    <property type="evidence" value="ECO:0007669"/>
    <property type="project" value="UniProtKB-SubCell"/>
</dbReference>
<comment type="subcellular location">
    <subcellularLocation>
        <location evidence="1">Cell membrane</location>
        <topology evidence="1">Peripheral membrane protein</topology>
    </subcellularLocation>
</comment>
<proteinExistence type="inferred from homology"/>
<dbReference type="KEGG" id="erx:ATZ35_02995"/>
<evidence type="ECO:0000256" key="1">
    <source>
        <dbReference type="ARBA" id="ARBA00004202"/>
    </source>
</evidence>
<reference evidence="10" key="1">
    <citation type="submission" date="2015-12" db="EMBL/GenBank/DDBJ databases">
        <authorList>
            <person name="Lauer A."/>
            <person name="Humrighouse B."/>
            <person name="Loparev V."/>
            <person name="Shewmaker P.L."/>
            <person name="Whitney A.M."/>
            <person name="McLaughlin R.W."/>
        </authorList>
    </citation>
    <scope>NUCLEOTIDE SEQUENCE [LARGE SCALE GENOMIC DNA]</scope>
    <source>
        <strain evidence="10">LMG 26678</strain>
    </source>
</reference>
<evidence type="ECO:0000256" key="4">
    <source>
        <dbReference type="ARBA" id="ARBA00022475"/>
    </source>
</evidence>
<dbReference type="Gene3D" id="3.40.50.300">
    <property type="entry name" value="P-loop containing nucleotide triphosphate hydrolases"/>
    <property type="match status" value="1"/>
</dbReference>
<evidence type="ECO:0000256" key="2">
    <source>
        <dbReference type="ARBA" id="ARBA00005417"/>
    </source>
</evidence>
<dbReference type="GO" id="GO:0016887">
    <property type="term" value="F:ATP hydrolysis activity"/>
    <property type="evidence" value="ECO:0007669"/>
    <property type="project" value="InterPro"/>
</dbReference>
<evidence type="ECO:0000313" key="9">
    <source>
        <dbReference type="EMBL" id="ALS36162.1"/>
    </source>
</evidence>
<keyword evidence="7" id="KW-0472">Membrane</keyword>
<keyword evidence="3" id="KW-0813">Transport</keyword>
<comment type="similarity">
    <text evidence="2">Belongs to the ABC transporter superfamily.</text>
</comment>
<keyword evidence="5" id="KW-0547">Nucleotide-binding</keyword>
<name>A0A0U2NNC2_9ENTE</name>
<dbReference type="PANTHER" id="PTHR43297:SF2">
    <property type="entry name" value="DIPEPTIDE TRANSPORT ATP-BINDING PROTEIN DPPD"/>
    <property type="match status" value="1"/>
</dbReference>
<dbReference type="InterPro" id="IPR003593">
    <property type="entry name" value="AAA+_ATPase"/>
</dbReference>
<evidence type="ECO:0000256" key="5">
    <source>
        <dbReference type="ARBA" id="ARBA00022741"/>
    </source>
</evidence>
<sequence>MENTLILVVEELSVNELKTNKRVLDNLTFQVERNEFLGILAPSGSGKTTLLKTIMRICPKSLHSSGLITYFPDTKNKIVIQEKTNVYSSAVLSRELTYIPQNASEAFDPIEKMGVQLKETLTENRFSVSERTNMIQELLESMDLPESILNKYPFQLSGGTLQRCAIGLALILKPKVIIADEPTSALDTINRKRILDSFLQLKKRNETTLLLATHDIAIVDYLCDTALVLEAGRKIEHKKIDKMDTDSTSYLVKMRRIKNKIGSTFWRLKDGKLVSS</sequence>
<dbReference type="STRING" id="118060.ATZ35_02995"/>
<keyword evidence="4" id="KW-1003">Cell membrane</keyword>
<dbReference type="CDD" id="cd03257">
    <property type="entry name" value="ABC_NikE_OppD_transporters"/>
    <property type="match status" value="1"/>
</dbReference>
<dbReference type="InterPro" id="IPR027417">
    <property type="entry name" value="P-loop_NTPase"/>
</dbReference>
<keyword evidence="10" id="KW-1185">Reference proteome</keyword>
<dbReference type="Pfam" id="PF00005">
    <property type="entry name" value="ABC_tran"/>
    <property type="match status" value="1"/>
</dbReference>
<dbReference type="InterPro" id="IPR050388">
    <property type="entry name" value="ABC_Ni/Peptide_Import"/>
</dbReference>
<dbReference type="PANTHER" id="PTHR43297">
    <property type="entry name" value="OLIGOPEPTIDE TRANSPORT ATP-BINDING PROTEIN APPD"/>
    <property type="match status" value="1"/>
</dbReference>
<dbReference type="InterPro" id="IPR003439">
    <property type="entry name" value="ABC_transporter-like_ATP-bd"/>
</dbReference>
<evidence type="ECO:0000256" key="7">
    <source>
        <dbReference type="ARBA" id="ARBA00023136"/>
    </source>
</evidence>
<dbReference type="PROSITE" id="PS50893">
    <property type="entry name" value="ABC_TRANSPORTER_2"/>
    <property type="match status" value="1"/>
</dbReference>
<organism evidence="9 10">
    <name type="scientific">Enterococcus rotai</name>
    <dbReference type="NCBI Taxonomy" id="118060"/>
    <lineage>
        <taxon>Bacteria</taxon>
        <taxon>Bacillati</taxon>
        <taxon>Bacillota</taxon>
        <taxon>Bacilli</taxon>
        <taxon>Lactobacillales</taxon>
        <taxon>Enterococcaceae</taxon>
        <taxon>Enterococcus</taxon>
    </lineage>
</organism>
<dbReference type="GO" id="GO:0005524">
    <property type="term" value="F:ATP binding"/>
    <property type="evidence" value="ECO:0007669"/>
    <property type="project" value="UniProtKB-KW"/>
</dbReference>
<evidence type="ECO:0000313" key="10">
    <source>
        <dbReference type="Proteomes" id="UP000067523"/>
    </source>
</evidence>
<feature type="domain" description="ABC transporter" evidence="8">
    <location>
        <begin position="9"/>
        <end position="256"/>
    </location>
</feature>
<gene>
    <name evidence="9" type="ORF">ATZ35_02995</name>
</gene>
<dbReference type="Proteomes" id="UP000067523">
    <property type="component" value="Chromosome"/>
</dbReference>
<dbReference type="RefSeq" id="WP_208929463.1">
    <property type="nucleotide sequence ID" value="NZ_CP013655.1"/>
</dbReference>
<keyword evidence="6" id="KW-0067">ATP-binding</keyword>
<protein>
    <recommendedName>
        <fullName evidence="8">ABC transporter domain-containing protein</fullName>
    </recommendedName>
</protein>
<evidence type="ECO:0000259" key="8">
    <source>
        <dbReference type="PROSITE" id="PS50893"/>
    </source>
</evidence>
<evidence type="ECO:0000256" key="6">
    <source>
        <dbReference type="ARBA" id="ARBA00022840"/>
    </source>
</evidence>
<dbReference type="AlphaFoldDB" id="A0A0U2NNC2"/>
<dbReference type="SMART" id="SM00382">
    <property type="entry name" value="AAA"/>
    <property type="match status" value="1"/>
</dbReference>
<dbReference type="EMBL" id="CP013655">
    <property type="protein sequence ID" value="ALS36162.1"/>
    <property type="molecule type" value="Genomic_DNA"/>
</dbReference>
<dbReference type="SUPFAM" id="SSF52540">
    <property type="entry name" value="P-loop containing nucleoside triphosphate hydrolases"/>
    <property type="match status" value="1"/>
</dbReference>
<accession>A0A0U2NNC2</accession>
<evidence type="ECO:0000256" key="3">
    <source>
        <dbReference type="ARBA" id="ARBA00022448"/>
    </source>
</evidence>